<dbReference type="SUPFAM" id="SSF48403">
    <property type="entry name" value="Ankyrin repeat"/>
    <property type="match status" value="1"/>
</dbReference>
<dbReference type="OrthoDB" id="194358at2759"/>
<feature type="compositionally biased region" description="Basic and acidic residues" evidence="2">
    <location>
        <begin position="360"/>
        <end position="380"/>
    </location>
</feature>
<keyword evidence="1" id="KW-0040">ANK repeat</keyword>
<dbReference type="Proteomes" id="UP000315496">
    <property type="component" value="Unassembled WGS sequence"/>
</dbReference>
<feature type="compositionally biased region" description="Polar residues" evidence="2">
    <location>
        <begin position="381"/>
        <end position="396"/>
    </location>
</feature>
<protein>
    <submittedName>
        <fullName evidence="3">Ankyrin repeat protein 3</fullName>
    </submittedName>
</protein>
<evidence type="ECO:0000313" key="4">
    <source>
        <dbReference type="EMBL" id="TNJ26147.1"/>
    </source>
</evidence>
<keyword evidence="5" id="KW-1185">Reference proteome</keyword>
<dbReference type="InterPro" id="IPR036770">
    <property type="entry name" value="Ankyrin_rpt-contain_sf"/>
</dbReference>
<comment type="caution">
    <text evidence="3">The sequence shown here is derived from an EMBL/GenBank/DDBJ whole genome shotgun (WGS) entry which is preliminary data.</text>
</comment>
<dbReference type="InterPro" id="IPR002110">
    <property type="entry name" value="Ankyrin_rpt"/>
</dbReference>
<gene>
    <name evidence="4" type="ORF">GMRT_25097</name>
    <name evidence="3" type="ORF">GMRT_25296</name>
</gene>
<organism evidence="3 5">
    <name type="scientific">Giardia muris</name>
    <dbReference type="NCBI Taxonomy" id="5742"/>
    <lineage>
        <taxon>Eukaryota</taxon>
        <taxon>Metamonada</taxon>
        <taxon>Diplomonadida</taxon>
        <taxon>Hexamitidae</taxon>
        <taxon>Giardiinae</taxon>
        <taxon>Giardia</taxon>
    </lineage>
</organism>
<dbReference type="EMBL" id="VDLU01000045">
    <property type="protein sequence ID" value="TNJ26109.1"/>
    <property type="molecule type" value="Genomic_DNA"/>
</dbReference>
<dbReference type="PROSITE" id="PS50297">
    <property type="entry name" value="ANK_REP_REGION"/>
    <property type="match status" value="1"/>
</dbReference>
<evidence type="ECO:0000313" key="5">
    <source>
        <dbReference type="Proteomes" id="UP000315496"/>
    </source>
</evidence>
<accession>A0A4Z1T0R4</accession>
<dbReference type="EMBL" id="VDLU01000013">
    <property type="protein sequence ID" value="TNJ26147.1"/>
    <property type="molecule type" value="Genomic_DNA"/>
</dbReference>
<evidence type="ECO:0000256" key="1">
    <source>
        <dbReference type="PROSITE-ProRule" id="PRU00023"/>
    </source>
</evidence>
<dbReference type="VEuPathDB" id="GiardiaDB:GMRT_25296"/>
<proteinExistence type="predicted"/>
<dbReference type="Pfam" id="PF00023">
    <property type="entry name" value="Ank"/>
    <property type="match status" value="1"/>
</dbReference>
<feature type="repeat" description="ANK" evidence="1">
    <location>
        <begin position="102"/>
        <end position="123"/>
    </location>
</feature>
<dbReference type="PROSITE" id="PS50088">
    <property type="entry name" value="ANK_REPEAT"/>
    <property type="match status" value="2"/>
</dbReference>
<dbReference type="VEuPathDB" id="GiardiaDB:GMRT_25097"/>
<dbReference type="Pfam" id="PF12796">
    <property type="entry name" value="Ank_2"/>
    <property type="match status" value="3"/>
</dbReference>
<evidence type="ECO:0000313" key="3">
    <source>
        <dbReference type="EMBL" id="TNJ26109.1"/>
    </source>
</evidence>
<feature type="region of interest" description="Disordered" evidence="2">
    <location>
        <begin position="330"/>
        <end position="349"/>
    </location>
</feature>
<evidence type="ECO:0000256" key="2">
    <source>
        <dbReference type="SAM" id="MobiDB-lite"/>
    </source>
</evidence>
<feature type="repeat" description="ANK" evidence="1">
    <location>
        <begin position="229"/>
        <end position="261"/>
    </location>
</feature>
<name>A0A4Z1T0R4_GIAMU</name>
<reference evidence="3 5" key="1">
    <citation type="submission" date="2019-05" db="EMBL/GenBank/DDBJ databases">
        <title>The compact genome of Giardia muris reveals important steps in the evolution of intestinal protozoan parasites.</title>
        <authorList>
            <person name="Xu F."/>
            <person name="Jimenez-Gonzalez A."/>
            <person name="Einarsson E."/>
            <person name="Astvaldsson A."/>
            <person name="Peirasmaki D."/>
            <person name="Eckmann L."/>
            <person name="Andersson J.O."/>
            <person name="Svard S.G."/>
            <person name="Jerlstrom-Hultqvist J."/>
        </authorList>
    </citation>
    <scope>NUCLEOTIDE SEQUENCE [LARGE SCALE GENOMIC DNA]</scope>
    <source>
        <strain evidence="3 5">Roberts-Thomson</strain>
    </source>
</reference>
<sequence>MSLTDLMGAAMFGNLEDVKRNLNQVGEKSKNGWTALMYAAMEGNANCIPLLEREIGMQDNCGRTALMLAASDGYTDCVRLLLSEAGKQTTEEWKGLLNTYPPGTTALMLAAHQNHPDVVELLLPYEQGLKDSEGYTAQWHANNSTKIGDFTRVRQLLKNEGTEQLPPPKEQPPLMVSAVTGDIEGVKKHLDRVGYQDPTGMTALMMAAKYGHSNCIPFLEKEIGMQDEDGLTALMWAALNGKTDCARLLLSEAGKQSTEERKFNFNGIAFPSGATALMIAAHYNYPKIVELLLPYEQGMKDSKGHTAQWHANNGVSWGGDFTRVHQLLENEGTERIPPPHNPGEVPRLRDRVNKLATENDSLKKDLSSSKNTLEETKKELSQLNQENSSLKQQLQKANKENDILHKQFEDRKRQDRAQIDQLTAEVSSLKQQLDNAINESKRHAEMNEDLRKASDQNRALINALTTEKATLQEQLSKTIEDLKRALADQKAQNLVLEKENAQLRTESHDMKDLRRRLEEVEEEKRILLQNLAAVGGRLTNHPQGLGTPTG</sequence>
<dbReference type="Gene3D" id="1.25.40.20">
    <property type="entry name" value="Ankyrin repeat-containing domain"/>
    <property type="match status" value="2"/>
</dbReference>
<dbReference type="SMART" id="SM00248">
    <property type="entry name" value="ANK"/>
    <property type="match status" value="6"/>
</dbReference>
<dbReference type="PANTHER" id="PTHR24184">
    <property type="entry name" value="SI:CH211-189E2.2"/>
    <property type="match status" value="1"/>
</dbReference>
<dbReference type="PANTHER" id="PTHR24184:SF11">
    <property type="entry name" value="ANKYRIN REPEAT AND SOCS BOX CONTAINING 3"/>
    <property type="match status" value="1"/>
</dbReference>
<dbReference type="AlphaFoldDB" id="A0A4Z1T0R4"/>
<feature type="region of interest" description="Disordered" evidence="2">
    <location>
        <begin position="357"/>
        <end position="397"/>
    </location>
</feature>